<evidence type="ECO:0000313" key="8">
    <source>
        <dbReference type="EMBL" id="OGY17361.1"/>
    </source>
</evidence>
<dbReference type="GO" id="GO:0004519">
    <property type="term" value="F:endonuclease activity"/>
    <property type="evidence" value="ECO:0007669"/>
    <property type="project" value="UniProtKB-KW"/>
</dbReference>
<evidence type="ECO:0000256" key="6">
    <source>
        <dbReference type="ARBA" id="ARBA00022884"/>
    </source>
</evidence>
<evidence type="ECO:0008006" key="10">
    <source>
        <dbReference type="Google" id="ProtNLM"/>
    </source>
</evidence>
<dbReference type="PANTHER" id="PTHR34873:SF3">
    <property type="entry name" value="ADDICTION MODULE TOXIN, HICA FAMILY"/>
    <property type="match status" value="1"/>
</dbReference>
<reference evidence="8 9" key="1">
    <citation type="journal article" date="2016" name="Nat. Commun.">
        <title>Thousands of microbial genomes shed light on interconnected biogeochemical processes in an aquifer system.</title>
        <authorList>
            <person name="Anantharaman K."/>
            <person name="Brown C.T."/>
            <person name="Hug L.A."/>
            <person name="Sharon I."/>
            <person name="Castelle C.J."/>
            <person name="Probst A.J."/>
            <person name="Thomas B.C."/>
            <person name="Singh A."/>
            <person name="Wilkins M.J."/>
            <person name="Karaoz U."/>
            <person name="Brodie E.L."/>
            <person name="Williams K.H."/>
            <person name="Hubbard S.S."/>
            <person name="Banfield J.F."/>
        </authorList>
    </citation>
    <scope>NUCLEOTIDE SEQUENCE [LARGE SCALE GENOMIC DNA]</scope>
</reference>
<dbReference type="GO" id="GO:0016787">
    <property type="term" value="F:hydrolase activity"/>
    <property type="evidence" value="ECO:0007669"/>
    <property type="project" value="UniProtKB-KW"/>
</dbReference>
<evidence type="ECO:0000256" key="1">
    <source>
        <dbReference type="ARBA" id="ARBA00006620"/>
    </source>
</evidence>
<evidence type="ECO:0000256" key="7">
    <source>
        <dbReference type="ARBA" id="ARBA00023016"/>
    </source>
</evidence>
<dbReference type="STRING" id="1797589.A2784_02460"/>
<keyword evidence="6" id="KW-0694">RNA-binding</keyword>
<dbReference type="PANTHER" id="PTHR34873">
    <property type="entry name" value="SSR1766 PROTEIN"/>
    <property type="match status" value="1"/>
</dbReference>
<dbReference type="Proteomes" id="UP000177324">
    <property type="component" value="Unassembled WGS sequence"/>
</dbReference>
<dbReference type="EMBL" id="MHCH01000028">
    <property type="protein sequence ID" value="OGY17361.1"/>
    <property type="molecule type" value="Genomic_DNA"/>
</dbReference>
<sequence length="72" mass="8550">MTRLPSLKPRQILKILKKKGFKEVKQVGSHMHLYHPISRLRTSVPMHNKDLKRKTLASILRQANLRVEELRR</sequence>
<protein>
    <recommendedName>
        <fullName evidence="10">Toxin HicA</fullName>
    </recommendedName>
</protein>
<dbReference type="InterPro" id="IPR012933">
    <property type="entry name" value="HicA_mRNA_interferase"/>
</dbReference>
<dbReference type="GO" id="GO:0003729">
    <property type="term" value="F:mRNA binding"/>
    <property type="evidence" value="ECO:0007669"/>
    <property type="project" value="InterPro"/>
</dbReference>
<dbReference type="AlphaFoldDB" id="A0A1G1VPN2"/>
<comment type="caution">
    <text evidence="8">The sequence shown here is derived from an EMBL/GenBank/DDBJ whole genome shotgun (WGS) entry which is preliminary data.</text>
</comment>
<dbReference type="InterPro" id="IPR038570">
    <property type="entry name" value="HicA_sf"/>
</dbReference>
<keyword evidence="7" id="KW-0346">Stress response</keyword>
<dbReference type="Pfam" id="PF07927">
    <property type="entry name" value="HicA_toxin"/>
    <property type="match status" value="1"/>
</dbReference>
<keyword evidence="4" id="KW-0255">Endonuclease</keyword>
<evidence type="ECO:0000256" key="2">
    <source>
        <dbReference type="ARBA" id="ARBA00022649"/>
    </source>
</evidence>
<dbReference type="Gene3D" id="3.30.920.30">
    <property type="entry name" value="Hypothetical protein"/>
    <property type="match status" value="1"/>
</dbReference>
<gene>
    <name evidence="8" type="ORF">A2784_02460</name>
</gene>
<keyword evidence="2" id="KW-1277">Toxin-antitoxin system</keyword>
<accession>A0A1G1VPN2</accession>
<evidence type="ECO:0000256" key="5">
    <source>
        <dbReference type="ARBA" id="ARBA00022801"/>
    </source>
</evidence>
<proteinExistence type="inferred from homology"/>
<dbReference type="SUPFAM" id="SSF54786">
    <property type="entry name" value="YcfA/nrd intein domain"/>
    <property type="match status" value="1"/>
</dbReference>
<keyword evidence="3" id="KW-0540">Nuclease</keyword>
<evidence type="ECO:0000313" key="9">
    <source>
        <dbReference type="Proteomes" id="UP000177324"/>
    </source>
</evidence>
<organism evidence="8 9">
    <name type="scientific">Candidatus Chisholmbacteria bacterium RIFCSPHIGHO2_01_FULL_48_12</name>
    <dbReference type="NCBI Taxonomy" id="1797589"/>
    <lineage>
        <taxon>Bacteria</taxon>
        <taxon>Candidatus Chisholmiibacteriota</taxon>
    </lineage>
</organism>
<name>A0A1G1VPN2_9BACT</name>
<evidence type="ECO:0000256" key="4">
    <source>
        <dbReference type="ARBA" id="ARBA00022759"/>
    </source>
</evidence>
<comment type="similarity">
    <text evidence="1">Belongs to the HicA mRNA interferase family.</text>
</comment>
<evidence type="ECO:0000256" key="3">
    <source>
        <dbReference type="ARBA" id="ARBA00022722"/>
    </source>
</evidence>
<keyword evidence="5" id="KW-0378">Hydrolase</keyword>